<gene>
    <name evidence="1" type="ORF">ACE1CC_07770</name>
</gene>
<proteinExistence type="predicted"/>
<accession>A0ABV4X2V4</accession>
<sequence>MSTQKLLIINQHSPMWKKFSTSFNSFGNWEIITADSLSSLMFQIIINQPKLIVLVDRITELKEVEVVRVIRKSLGYLSPVILLTTKKFTVGEQNNLTEFRKVQVISNLNDFTELITNMDLTPTLRTNNCHK</sequence>
<comment type="caution">
    <text evidence="1">The sequence shown here is derived from an EMBL/GenBank/DDBJ whole genome shotgun (WGS) entry which is preliminary data.</text>
</comment>
<keyword evidence="2" id="KW-1185">Reference proteome</keyword>
<dbReference type="Proteomes" id="UP001576774">
    <property type="component" value="Unassembled WGS sequence"/>
</dbReference>
<name>A0ABV4X2V4_9CYAN</name>
<evidence type="ECO:0000313" key="1">
    <source>
        <dbReference type="EMBL" id="MFB2876777.1"/>
    </source>
</evidence>
<dbReference type="EMBL" id="JBHFNQ010000062">
    <property type="protein sequence ID" value="MFB2876777.1"/>
    <property type="molecule type" value="Genomic_DNA"/>
</dbReference>
<organism evidence="1 2">
    <name type="scientific">Floridaenema aerugineum BLCC-F46</name>
    <dbReference type="NCBI Taxonomy" id="3153654"/>
    <lineage>
        <taxon>Bacteria</taxon>
        <taxon>Bacillati</taxon>
        <taxon>Cyanobacteriota</taxon>
        <taxon>Cyanophyceae</taxon>
        <taxon>Oscillatoriophycideae</taxon>
        <taxon>Aerosakkonematales</taxon>
        <taxon>Aerosakkonemataceae</taxon>
        <taxon>Floridanema</taxon>
        <taxon>Floridanema aerugineum</taxon>
    </lineage>
</organism>
<dbReference type="RefSeq" id="WP_413269899.1">
    <property type="nucleotide sequence ID" value="NZ_JBHFNQ010000062.1"/>
</dbReference>
<reference evidence="1 2" key="1">
    <citation type="submission" date="2024-09" db="EMBL/GenBank/DDBJ databases">
        <title>Floridaenema gen nov. (Aerosakkonemataceae, Aerosakkonematales ord. nov., Cyanobacteria) from benthic tropical and subtropical fresh waters, with the description of four new species.</title>
        <authorList>
            <person name="Moretto J.A."/>
            <person name="Berthold D.E."/>
            <person name="Lefler F.W."/>
            <person name="Huang I.-S."/>
            <person name="Laughinghouse H. IV."/>
        </authorList>
    </citation>
    <scope>NUCLEOTIDE SEQUENCE [LARGE SCALE GENOMIC DNA]</scope>
    <source>
        <strain evidence="1 2">BLCC-F46</strain>
    </source>
</reference>
<protein>
    <submittedName>
        <fullName evidence="1">Uncharacterized protein</fullName>
    </submittedName>
</protein>
<evidence type="ECO:0000313" key="2">
    <source>
        <dbReference type="Proteomes" id="UP001576774"/>
    </source>
</evidence>